<name>A0A7K1UHL5_9MICC</name>
<accession>A0A7K1UHL5</accession>
<reference evidence="3 4" key="1">
    <citation type="submission" date="2019-12" db="EMBL/GenBank/DDBJ databases">
        <title>Nesterenkonia muleiensis sp. nov., a novel actinobacterium isolated from sap of Populus euphratica.</title>
        <authorList>
            <person name="Wang R."/>
        </authorList>
    </citation>
    <scope>NUCLEOTIDE SEQUENCE [LARGE SCALE GENOMIC DNA]</scope>
    <source>
        <strain evidence="3 4">F10</strain>
    </source>
</reference>
<dbReference type="InterPro" id="IPR000086">
    <property type="entry name" value="NUDIX_hydrolase_dom"/>
</dbReference>
<dbReference type="Proteomes" id="UP000460157">
    <property type="component" value="Unassembled WGS sequence"/>
</dbReference>
<evidence type="ECO:0000313" key="4">
    <source>
        <dbReference type="Proteomes" id="UP000460157"/>
    </source>
</evidence>
<dbReference type="InterPro" id="IPR015797">
    <property type="entry name" value="NUDIX_hydrolase-like_dom_sf"/>
</dbReference>
<dbReference type="Pfam" id="PF00293">
    <property type="entry name" value="NUDIX"/>
    <property type="match status" value="1"/>
</dbReference>
<evidence type="ECO:0000256" key="1">
    <source>
        <dbReference type="ARBA" id="ARBA00022801"/>
    </source>
</evidence>
<dbReference type="RefSeq" id="WP_157322396.1">
    <property type="nucleotide sequence ID" value="NZ_BMFX01000019.1"/>
</dbReference>
<dbReference type="GO" id="GO:0006167">
    <property type="term" value="P:AMP biosynthetic process"/>
    <property type="evidence" value="ECO:0007669"/>
    <property type="project" value="TreeGrafter"/>
</dbReference>
<sequence>MRLVLKEALRSTAEAEGIEKFVVGAVVHDAGRALLVTRSLKDDFLPGLEEVPSGGVEPSETLDQALHRELEEEVGFGAEHVDEGFLAEFDYQSRSGKKARQYTVSIPLRGREVQLSDEHTSYRWITSAELHAANATPETKEVLRQWFAWANVVRGH</sequence>
<dbReference type="SUPFAM" id="SSF55811">
    <property type="entry name" value="Nudix"/>
    <property type="match status" value="1"/>
</dbReference>
<dbReference type="PANTHER" id="PTHR21340">
    <property type="entry name" value="DIADENOSINE 5,5-P1,P4-TETRAPHOSPHATE PYROPHOSPHOHYDROLASE MUTT"/>
    <property type="match status" value="1"/>
</dbReference>
<dbReference type="PROSITE" id="PS00893">
    <property type="entry name" value="NUDIX_BOX"/>
    <property type="match status" value="1"/>
</dbReference>
<feature type="domain" description="Nudix hydrolase" evidence="2">
    <location>
        <begin position="18"/>
        <end position="149"/>
    </location>
</feature>
<dbReference type="AlphaFoldDB" id="A0A7K1UHL5"/>
<keyword evidence="1" id="KW-0378">Hydrolase</keyword>
<organism evidence="3 4">
    <name type="scientific">Nesterenkonia alkaliphila</name>
    <dbReference type="NCBI Taxonomy" id="1463631"/>
    <lineage>
        <taxon>Bacteria</taxon>
        <taxon>Bacillati</taxon>
        <taxon>Actinomycetota</taxon>
        <taxon>Actinomycetes</taxon>
        <taxon>Micrococcales</taxon>
        <taxon>Micrococcaceae</taxon>
        <taxon>Nesterenkonia</taxon>
    </lineage>
</organism>
<dbReference type="EMBL" id="WRPM01000040">
    <property type="protein sequence ID" value="MVT25929.1"/>
    <property type="molecule type" value="Genomic_DNA"/>
</dbReference>
<proteinExistence type="predicted"/>
<dbReference type="InterPro" id="IPR051325">
    <property type="entry name" value="Nudix_hydrolase_domain"/>
</dbReference>
<dbReference type="PROSITE" id="PS51462">
    <property type="entry name" value="NUDIX"/>
    <property type="match status" value="1"/>
</dbReference>
<dbReference type="InterPro" id="IPR020084">
    <property type="entry name" value="NUDIX_hydrolase_CS"/>
</dbReference>
<evidence type="ECO:0000259" key="2">
    <source>
        <dbReference type="PROSITE" id="PS51462"/>
    </source>
</evidence>
<dbReference type="Gene3D" id="3.90.79.10">
    <property type="entry name" value="Nucleoside Triphosphate Pyrophosphohydrolase"/>
    <property type="match status" value="1"/>
</dbReference>
<dbReference type="GO" id="GO:0004081">
    <property type="term" value="F:bis(5'-nucleosyl)-tetraphosphatase (asymmetrical) activity"/>
    <property type="evidence" value="ECO:0007669"/>
    <property type="project" value="TreeGrafter"/>
</dbReference>
<keyword evidence="4" id="KW-1185">Reference proteome</keyword>
<evidence type="ECO:0000313" key="3">
    <source>
        <dbReference type="EMBL" id="MVT25929.1"/>
    </source>
</evidence>
<protein>
    <submittedName>
        <fullName evidence="3">NUDIX domain-containing protein</fullName>
    </submittedName>
</protein>
<gene>
    <name evidence="3" type="ORF">GNZ21_06080</name>
</gene>
<comment type="caution">
    <text evidence="3">The sequence shown here is derived from an EMBL/GenBank/DDBJ whole genome shotgun (WGS) entry which is preliminary data.</text>
</comment>
<dbReference type="GO" id="GO:0006754">
    <property type="term" value="P:ATP biosynthetic process"/>
    <property type="evidence" value="ECO:0007669"/>
    <property type="project" value="TreeGrafter"/>
</dbReference>
<dbReference type="OrthoDB" id="9804442at2"/>
<dbReference type="PANTHER" id="PTHR21340:SF0">
    <property type="entry name" value="BIS(5'-NUCLEOSYL)-TETRAPHOSPHATASE [ASYMMETRICAL]"/>
    <property type="match status" value="1"/>
</dbReference>